<dbReference type="GO" id="GO:0015940">
    <property type="term" value="P:pantothenate biosynthetic process"/>
    <property type="evidence" value="ECO:0007669"/>
    <property type="project" value="UniProtKB-UniRule"/>
</dbReference>
<dbReference type="AlphaFoldDB" id="A0A7J0BL80"/>
<keyword evidence="3 8" id="KW-0436">Ligase</keyword>
<evidence type="ECO:0000256" key="7">
    <source>
        <dbReference type="ARBA" id="ARBA00048258"/>
    </source>
</evidence>
<evidence type="ECO:0000256" key="5">
    <source>
        <dbReference type="ARBA" id="ARBA00022741"/>
    </source>
</evidence>
<dbReference type="UniPathway" id="UPA00028">
    <property type="reaction ID" value="UER00005"/>
</dbReference>
<comment type="function">
    <text evidence="8">Catalyzes the condensation of pantoate with beta-alanine in an ATP-dependent reaction via a pantoyl-adenylate intermediate.</text>
</comment>
<evidence type="ECO:0000256" key="4">
    <source>
        <dbReference type="ARBA" id="ARBA00022655"/>
    </source>
</evidence>
<feature type="binding site" evidence="8">
    <location>
        <begin position="30"/>
        <end position="37"/>
    </location>
    <ligand>
        <name>ATP</name>
        <dbReference type="ChEBI" id="CHEBI:30616"/>
    </ligand>
</feature>
<feature type="binding site" evidence="8">
    <location>
        <position position="153"/>
    </location>
    <ligand>
        <name>(R)-pantoate</name>
        <dbReference type="ChEBI" id="CHEBI:15980"/>
    </ligand>
</feature>
<feature type="binding site" evidence="8">
    <location>
        <position position="61"/>
    </location>
    <ligand>
        <name>beta-alanine</name>
        <dbReference type="ChEBI" id="CHEBI:57966"/>
    </ligand>
</feature>
<dbReference type="Pfam" id="PF02569">
    <property type="entry name" value="Pantoate_ligase"/>
    <property type="match status" value="1"/>
</dbReference>
<feature type="active site" description="Proton donor" evidence="8">
    <location>
        <position position="37"/>
    </location>
</feature>
<evidence type="ECO:0000313" key="10">
    <source>
        <dbReference type="Proteomes" id="UP000503840"/>
    </source>
</evidence>
<keyword evidence="10" id="KW-1185">Reference proteome</keyword>
<keyword evidence="5 8" id="KW-0547">Nucleotide-binding</keyword>
<dbReference type="EC" id="6.3.2.1" evidence="8"/>
<reference evidence="9 10" key="1">
    <citation type="submission" date="2020-05" db="EMBL/GenBank/DDBJ databases">
        <title>Draft genome sequence of Desulfovibrio sp. strain HN2T.</title>
        <authorList>
            <person name="Ueno A."/>
            <person name="Tamazawa S."/>
            <person name="Tamamura S."/>
            <person name="Murakami T."/>
            <person name="Kiyama T."/>
            <person name="Inomata H."/>
            <person name="Amano Y."/>
            <person name="Miyakawa K."/>
            <person name="Tamaki H."/>
            <person name="Naganuma T."/>
            <person name="Kaneko K."/>
        </authorList>
    </citation>
    <scope>NUCLEOTIDE SEQUENCE [LARGE SCALE GENOMIC DNA]</scope>
    <source>
        <strain evidence="9 10">HN2</strain>
    </source>
</reference>
<dbReference type="RefSeq" id="WP_174406014.1">
    <property type="nucleotide sequence ID" value="NZ_BLVO01000013.1"/>
</dbReference>
<evidence type="ECO:0000256" key="2">
    <source>
        <dbReference type="ARBA" id="ARBA00009256"/>
    </source>
</evidence>
<dbReference type="PANTHER" id="PTHR21299:SF1">
    <property type="entry name" value="PANTOATE--BETA-ALANINE LIGASE"/>
    <property type="match status" value="1"/>
</dbReference>
<proteinExistence type="inferred from homology"/>
<sequence length="285" mass="31343">MQIITDPSELQSCCLAWRMQGLKTALVPTMGYFHAGHESLMAHARSNADKVVVTLFVNPAQFGPNEDLAAYPRNHERDIVIAESHGVDVLFLPEAGSMYAPDHATWVDVPELAKGLCGITRPIHFRGVCTVVMKLFMLTLPKVAVFGQKDWQQVAIIKRMVRDLNVPVEIVPCPIVREHDGLALSSRNVYLAGHERAQAPAIRAGLLQAKGMVADGCRNVDELAQAIRHYWAEKLPDGVEDYLSFVHPDTLAPLERIDDAALCAVAVKLGKARLIDNIVLTEQSA</sequence>
<accession>A0A7J0BL80</accession>
<keyword evidence="4 8" id="KW-0566">Pantothenate biosynthesis</keyword>
<feature type="binding site" evidence="8">
    <location>
        <begin position="147"/>
        <end position="150"/>
    </location>
    <ligand>
        <name>ATP</name>
        <dbReference type="ChEBI" id="CHEBI:30616"/>
    </ligand>
</feature>
<dbReference type="InterPro" id="IPR042176">
    <property type="entry name" value="Pantoate_ligase_C"/>
</dbReference>
<comment type="subunit">
    <text evidence="8">Homodimer.</text>
</comment>
<dbReference type="Gene3D" id="3.30.1300.10">
    <property type="entry name" value="Pantoate-beta-alanine ligase, C-terminal domain"/>
    <property type="match status" value="1"/>
</dbReference>
<dbReference type="InterPro" id="IPR014729">
    <property type="entry name" value="Rossmann-like_a/b/a_fold"/>
</dbReference>
<evidence type="ECO:0000256" key="1">
    <source>
        <dbReference type="ARBA" id="ARBA00004990"/>
    </source>
</evidence>
<dbReference type="Gene3D" id="3.40.50.620">
    <property type="entry name" value="HUPs"/>
    <property type="match status" value="1"/>
</dbReference>
<dbReference type="InterPro" id="IPR003721">
    <property type="entry name" value="Pantoate_ligase"/>
</dbReference>
<dbReference type="HAMAP" id="MF_00158">
    <property type="entry name" value="PanC"/>
    <property type="match status" value="1"/>
</dbReference>
<evidence type="ECO:0000313" key="9">
    <source>
        <dbReference type="EMBL" id="GFM34420.1"/>
    </source>
</evidence>
<feature type="binding site" evidence="8">
    <location>
        <position position="61"/>
    </location>
    <ligand>
        <name>(R)-pantoate</name>
        <dbReference type="ChEBI" id="CHEBI:15980"/>
    </ligand>
</feature>
<dbReference type="GO" id="GO:0004592">
    <property type="term" value="F:pantoate-beta-alanine ligase activity"/>
    <property type="evidence" value="ECO:0007669"/>
    <property type="project" value="UniProtKB-UniRule"/>
</dbReference>
<comment type="catalytic activity">
    <reaction evidence="7 8">
        <text>(R)-pantoate + beta-alanine + ATP = (R)-pantothenate + AMP + diphosphate + H(+)</text>
        <dbReference type="Rhea" id="RHEA:10912"/>
        <dbReference type="ChEBI" id="CHEBI:15378"/>
        <dbReference type="ChEBI" id="CHEBI:15980"/>
        <dbReference type="ChEBI" id="CHEBI:29032"/>
        <dbReference type="ChEBI" id="CHEBI:30616"/>
        <dbReference type="ChEBI" id="CHEBI:33019"/>
        <dbReference type="ChEBI" id="CHEBI:57966"/>
        <dbReference type="ChEBI" id="CHEBI:456215"/>
        <dbReference type="EC" id="6.3.2.1"/>
    </reaction>
</comment>
<comment type="similarity">
    <text evidence="2 8">Belongs to the pantothenate synthetase family.</text>
</comment>
<feature type="binding site" evidence="8">
    <location>
        <begin position="184"/>
        <end position="187"/>
    </location>
    <ligand>
        <name>ATP</name>
        <dbReference type="ChEBI" id="CHEBI:30616"/>
    </ligand>
</feature>
<evidence type="ECO:0000256" key="3">
    <source>
        <dbReference type="ARBA" id="ARBA00022598"/>
    </source>
</evidence>
<dbReference type="SUPFAM" id="SSF52374">
    <property type="entry name" value="Nucleotidylyl transferase"/>
    <property type="match status" value="1"/>
</dbReference>
<dbReference type="GO" id="GO:0005829">
    <property type="term" value="C:cytosol"/>
    <property type="evidence" value="ECO:0007669"/>
    <property type="project" value="TreeGrafter"/>
</dbReference>
<feature type="binding site" evidence="8">
    <location>
        <position position="176"/>
    </location>
    <ligand>
        <name>ATP</name>
        <dbReference type="ChEBI" id="CHEBI:30616"/>
    </ligand>
</feature>
<evidence type="ECO:0000256" key="6">
    <source>
        <dbReference type="ARBA" id="ARBA00022840"/>
    </source>
</evidence>
<keyword evidence="6 8" id="KW-0067">ATP-binding</keyword>
<comment type="caution">
    <text evidence="9">The sequence shown here is derived from an EMBL/GenBank/DDBJ whole genome shotgun (WGS) entry which is preliminary data.</text>
</comment>
<dbReference type="EMBL" id="BLVO01000013">
    <property type="protein sequence ID" value="GFM34420.1"/>
    <property type="molecule type" value="Genomic_DNA"/>
</dbReference>
<evidence type="ECO:0000256" key="8">
    <source>
        <dbReference type="HAMAP-Rule" id="MF_00158"/>
    </source>
</evidence>
<comment type="subcellular location">
    <subcellularLocation>
        <location evidence="8">Cytoplasm</location>
    </subcellularLocation>
</comment>
<dbReference type="PANTHER" id="PTHR21299">
    <property type="entry name" value="CYTIDYLATE KINASE/PANTOATE-BETA-ALANINE LIGASE"/>
    <property type="match status" value="1"/>
</dbReference>
<dbReference type="Proteomes" id="UP000503840">
    <property type="component" value="Unassembled WGS sequence"/>
</dbReference>
<dbReference type="CDD" id="cd00560">
    <property type="entry name" value="PanC"/>
    <property type="match status" value="1"/>
</dbReference>
<comment type="miscellaneous">
    <text evidence="8">The reaction proceeds by a bi uni uni bi ping pong mechanism.</text>
</comment>
<keyword evidence="8" id="KW-0963">Cytoplasm</keyword>
<comment type="pathway">
    <text evidence="1 8">Cofactor biosynthesis; (R)-pantothenate biosynthesis; (R)-pantothenate from (R)-pantoate and beta-alanine: step 1/1.</text>
</comment>
<dbReference type="GO" id="GO:0005524">
    <property type="term" value="F:ATP binding"/>
    <property type="evidence" value="ECO:0007669"/>
    <property type="project" value="UniProtKB-KW"/>
</dbReference>
<dbReference type="NCBIfam" id="TIGR00018">
    <property type="entry name" value="panC"/>
    <property type="match status" value="1"/>
</dbReference>
<name>A0A7J0BL80_9BACT</name>
<organism evidence="9 10">
    <name type="scientific">Desulfovibrio subterraneus</name>
    <dbReference type="NCBI Taxonomy" id="2718620"/>
    <lineage>
        <taxon>Bacteria</taxon>
        <taxon>Pseudomonadati</taxon>
        <taxon>Thermodesulfobacteriota</taxon>
        <taxon>Desulfovibrionia</taxon>
        <taxon>Desulfovibrionales</taxon>
        <taxon>Desulfovibrionaceae</taxon>
        <taxon>Desulfovibrio</taxon>
    </lineage>
</organism>
<gene>
    <name evidence="8 9" type="primary">panC</name>
    <name evidence="9" type="ORF">DSM101010T_27850</name>
</gene>
<protein>
    <recommendedName>
        <fullName evidence="8">Pantothenate synthetase</fullName>
        <shortName evidence="8">PS</shortName>
        <ecNumber evidence="8">6.3.2.1</ecNumber>
    </recommendedName>
    <alternativeName>
        <fullName evidence="8">Pantoate--beta-alanine ligase</fullName>
    </alternativeName>
    <alternativeName>
        <fullName evidence="8">Pantoate-activating enzyme</fullName>
    </alternativeName>
</protein>